<comment type="similarity">
    <text evidence="1">Belongs to the themis family.</text>
</comment>
<feature type="compositionally biased region" description="Polar residues" evidence="2">
    <location>
        <begin position="603"/>
        <end position="613"/>
    </location>
</feature>
<evidence type="ECO:0000313" key="4">
    <source>
        <dbReference type="EMBL" id="KAK7887272.1"/>
    </source>
</evidence>
<dbReference type="AlphaFoldDB" id="A0AAW0N5K2"/>
<dbReference type="PANTHER" id="PTHR15215:SF2">
    <property type="entry name" value="PROTEIN THEMIS2"/>
    <property type="match status" value="1"/>
</dbReference>
<dbReference type="InterPro" id="IPR025946">
    <property type="entry name" value="CABIT_dom"/>
</dbReference>
<feature type="domain" description="CABIT" evidence="3">
    <location>
        <begin position="20"/>
        <end position="234"/>
    </location>
</feature>
<evidence type="ECO:0000259" key="3">
    <source>
        <dbReference type="Pfam" id="PF12736"/>
    </source>
</evidence>
<evidence type="ECO:0000313" key="5">
    <source>
        <dbReference type="Proteomes" id="UP001460270"/>
    </source>
</evidence>
<feature type="region of interest" description="Disordered" evidence="2">
    <location>
        <begin position="533"/>
        <end position="613"/>
    </location>
</feature>
<comment type="caution">
    <text evidence="4">The sequence shown here is derived from an EMBL/GenBank/DDBJ whole genome shotgun (WGS) entry which is preliminary data.</text>
</comment>
<gene>
    <name evidence="4" type="ORF">WMY93_026893</name>
</gene>
<name>A0AAW0N5K2_9GOBI</name>
<dbReference type="Proteomes" id="UP001460270">
    <property type="component" value="Unassembled WGS sequence"/>
</dbReference>
<keyword evidence="5" id="KW-1185">Reference proteome</keyword>
<dbReference type="PANTHER" id="PTHR15215">
    <property type="entry name" value="CABIT DOMAIN-CONTAINING PROTEIN"/>
    <property type="match status" value="1"/>
</dbReference>
<feature type="domain" description="CABIT" evidence="3">
    <location>
        <begin position="251"/>
        <end position="483"/>
    </location>
</feature>
<proteinExistence type="inferred from homology"/>
<protein>
    <recommendedName>
        <fullName evidence="3">CABIT domain-containing protein</fullName>
    </recommendedName>
</protein>
<dbReference type="GO" id="GO:0005737">
    <property type="term" value="C:cytoplasm"/>
    <property type="evidence" value="ECO:0007669"/>
    <property type="project" value="TreeGrafter"/>
</dbReference>
<dbReference type="Pfam" id="PF12736">
    <property type="entry name" value="CABIT"/>
    <property type="match status" value="2"/>
</dbReference>
<dbReference type="GO" id="GO:0005634">
    <property type="term" value="C:nucleus"/>
    <property type="evidence" value="ECO:0007669"/>
    <property type="project" value="TreeGrafter"/>
</dbReference>
<organism evidence="4 5">
    <name type="scientific">Mugilogobius chulae</name>
    <name type="common">yellowstripe goby</name>
    <dbReference type="NCBI Taxonomy" id="88201"/>
    <lineage>
        <taxon>Eukaryota</taxon>
        <taxon>Metazoa</taxon>
        <taxon>Chordata</taxon>
        <taxon>Craniata</taxon>
        <taxon>Vertebrata</taxon>
        <taxon>Euteleostomi</taxon>
        <taxon>Actinopterygii</taxon>
        <taxon>Neopterygii</taxon>
        <taxon>Teleostei</taxon>
        <taxon>Neoteleostei</taxon>
        <taxon>Acanthomorphata</taxon>
        <taxon>Gobiaria</taxon>
        <taxon>Gobiiformes</taxon>
        <taxon>Gobioidei</taxon>
        <taxon>Gobiidae</taxon>
        <taxon>Gobionellinae</taxon>
        <taxon>Mugilogobius</taxon>
    </lineage>
</organism>
<accession>A0AAW0N5K2</accession>
<dbReference type="GO" id="GO:0050852">
    <property type="term" value="P:T cell receptor signaling pathway"/>
    <property type="evidence" value="ECO:0007669"/>
    <property type="project" value="TreeGrafter"/>
</dbReference>
<sequence length="657" mass="74228">MADITLPLQEYCASLDGKCLPKILQVCSGVYFQGSVYEISGSEVCFSTGDLIKIIAIELQSVSCEDVSNNDKFELPINHTGLFKVVPEQMPYSTVNEMMKLRPIGLESSLPLHSLRKLTAKCFERREDGKEYVRCFIRGQQDSSAEVCIPLCTRGEFYECESEECFSLSEIMTSSCLRSRRFRFANTAKCQHPLLFSPVYQIHAIMNLRKHVLKFPSSLEVDVIDITDNCKAEFVTPLSLTEILSQPDENFPAVMDILEGPGSHIMFKCKWLAGLKPHSKVIFHKKGCTPLVLVSNLKSRKTQQYFLVSQQYGGRFKRRPREFGSVYEVYAASVTAPGLKVSVTRNCEEIEEEGVPALCVGEQLEIVRCERMALPNAEDGKEKQTVEALLCYRLADEDEEVTREELYLPMYMQGHFVEVLADNKKYKLKELGKEFSLPLDVKVVTKDSELENDPLTTTNLRIEAAMVEPVIQASFPSLPGQCFDIPSKWLPMTVCFTKECLPWPRDQPPKCHMETVTEVTDVFLYEFRKQATVDVTPPPRPPKRNVSCSKTIKKSKKKSKNKAESIPSKELTDLTLCSKKRPPAPPEPIDDEGPPVVPRKPPTTATTGKAQPNTYVKMQDSIKKVNTATDLDSDHDYETVEDFQSVIKKAQENVLFF</sequence>
<evidence type="ECO:0000256" key="1">
    <source>
        <dbReference type="ARBA" id="ARBA00006414"/>
    </source>
</evidence>
<reference evidence="5" key="1">
    <citation type="submission" date="2024-04" db="EMBL/GenBank/DDBJ databases">
        <title>Salinicola lusitanus LLJ914,a marine bacterium isolated from the Okinawa Trough.</title>
        <authorList>
            <person name="Li J."/>
        </authorList>
    </citation>
    <scope>NUCLEOTIDE SEQUENCE [LARGE SCALE GENOMIC DNA]</scope>
</reference>
<dbReference type="InterPro" id="IPR039671">
    <property type="entry name" value="THEMIS"/>
</dbReference>
<feature type="compositionally biased region" description="Basic residues" evidence="2">
    <location>
        <begin position="551"/>
        <end position="560"/>
    </location>
</feature>
<dbReference type="EMBL" id="JBBPFD010000019">
    <property type="protein sequence ID" value="KAK7887272.1"/>
    <property type="molecule type" value="Genomic_DNA"/>
</dbReference>
<evidence type="ECO:0000256" key="2">
    <source>
        <dbReference type="SAM" id="MobiDB-lite"/>
    </source>
</evidence>